<dbReference type="PROSITE" id="PS50817">
    <property type="entry name" value="INTEIN_N_TER"/>
    <property type="match status" value="1"/>
</dbReference>
<dbReference type="InterPro" id="IPR043502">
    <property type="entry name" value="DNA/RNA_pol_sf"/>
</dbReference>
<dbReference type="InterPro" id="IPR030934">
    <property type="entry name" value="Intein_C"/>
</dbReference>
<dbReference type="GO" id="GO:0003677">
    <property type="term" value="F:DNA binding"/>
    <property type="evidence" value="ECO:0007669"/>
    <property type="project" value="InterPro"/>
</dbReference>
<dbReference type="PANTHER" id="PTHR10133:SF27">
    <property type="entry name" value="DNA POLYMERASE NU"/>
    <property type="match status" value="1"/>
</dbReference>
<dbReference type="GO" id="GO:0003887">
    <property type="term" value="F:DNA-directed DNA polymerase activity"/>
    <property type="evidence" value="ECO:0007669"/>
    <property type="project" value="InterPro"/>
</dbReference>
<dbReference type="SUPFAM" id="SSF56672">
    <property type="entry name" value="DNA/RNA polymerases"/>
    <property type="match status" value="2"/>
</dbReference>
<evidence type="ECO:0000259" key="3">
    <source>
        <dbReference type="SMART" id="SM00482"/>
    </source>
</evidence>
<dbReference type="GO" id="GO:0008408">
    <property type="term" value="F:3'-5' exonuclease activity"/>
    <property type="evidence" value="ECO:0007669"/>
    <property type="project" value="InterPro"/>
</dbReference>
<dbReference type="InterPro" id="IPR002298">
    <property type="entry name" value="DNA_polymerase_A"/>
</dbReference>
<dbReference type="PANTHER" id="PTHR10133">
    <property type="entry name" value="DNA POLYMERASE I"/>
    <property type="match status" value="1"/>
</dbReference>
<dbReference type="InterPro" id="IPR012337">
    <property type="entry name" value="RNaseH-like_sf"/>
</dbReference>
<dbReference type="Gene3D" id="1.10.150.20">
    <property type="entry name" value="5' to 3' exonuclease, C-terminal subdomain"/>
    <property type="match status" value="1"/>
</dbReference>
<sequence length="895" mass="102362">MMKNYLGEDTPWSEIPMMGAADIETTGLDYFTEKITLVQYGTDDEHQQWYTEEPTIEDIKELKKRTLFWHNGKFDTKFIAYHFGVMLPIHGDSMVLLHALGYSDSLSLKVAAAKLLGVENWDIEHDLKLSKGPDEEASKLKFFEYGLKDVKYTYALMRLLLTGVNSQSDDPEDSKNFNTIDDLQYNVYNNELKAYSAFRYIEMTGTPLGDMSKSQDAIDGKIEDIENKWGFRFDWVNSSDKVGALLSLVDKRLKPGDNGKISVTKEVLTKHIQEVGDFAYDVKEVRKLKKLIQFFDSWNKLGHDGRIFPQFNITTKTGRTSSSNPNLQQVPQDSRVRNIIAAPKGMKFIECDYSQLELRCAAYCAQEPAMMEAYKNGADLHTKTWESMNGRPFSDDHDMAKRERTIAKACFSGDTEILTPYGWVKFEDYDESMMCAQYDEVTGKISFTYPNETIHLKDQDIWVYEDTNTSIHATGNHDILIQKPNGDIAKEKFSNLQLLQKGDKHRFINAGYVDSAEEVDTLMQRLVAFTTRYGQTRRDKLHFAIKKPRYVSYLIELLDDLEVIYHLQREYHSGQDFYYSYIEVDDSFLLDHIREFLNDDNSLKYESIPKLGMPFLEAFKDFGHLTSKNGIVVKDIHRSTLDVVQQVGIRHGVKVRINGSYTAAYNLAKGVFSFPGKAFPTGPSYKGDVYCVNVPTHNIVIRHNDKVSIQGNCNFSLLYGAQSKTLRDYARTNMGIDMSQEDADEFHRAFFESYPGLVSWHNACKRFLDEHGYIQSPLGRRRYLPTVYSKDWGEKESAYRRSINTPVQGLGSDICVSAMTTILQHPEYGKTFFVHGTIHDAILVTAYEDQAEHVAYDIIKKIMEHPPILDKLPTTNGLYLIADADVTDSWGGEAV</sequence>
<dbReference type="InterPro" id="IPR002562">
    <property type="entry name" value="3'-5'_exonuclease_dom"/>
</dbReference>
<dbReference type="KEGG" id="vg:5601995"/>
<keyword evidence="5" id="KW-1185">Reference proteome</keyword>
<accession>A6MAG1</accession>
<dbReference type="Gene3D" id="3.30.70.370">
    <property type="match status" value="1"/>
</dbReference>
<dbReference type="InterPro" id="IPR006141">
    <property type="entry name" value="Intein_N"/>
</dbReference>
<dbReference type="GO" id="GO:0016539">
    <property type="term" value="P:intein-mediated protein splicing"/>
    <property type="evidence" value="ECO:0007669"/>
    <property type="project" value="InterPro"/>
</dbReference>
<evidence type="ECO:0000313" key="5">
    <source>
        <dbReference type="Proteomes" id="UP000000714"/>
    </source>
</evidence>
<name>A6MAG1_9CAUD</name>
<dbReference type="GO" id="GO:0039693">
    <property type="term" value="P:viral DNA genome replication"/>
    <property type="evidence" value="ECO:0007669"/>
    <property type="project" value="UniProtKB-KW"/>
</dbReference>
<dbReference type="InterPro" id="IPR001098">
    <property type="entry name" value="DNA-dir_DNA_pol_A_palm_dom"/>
</dbReference>
<dbReference type="RefSeq" id="YP_001469095.1">
    <property type="nucleotide sequence ID" value="NC_009817.1"/>
</dbReference>
<dbReference type="SMART" id="SM00482">
    <property type="entry name" value="POLAc"/>
    <property type="match status" value="1"/>
</dbReference>
<dbReference type="Pfam" id="PF00476">
    <property type="entry name" value="DNA_pol_A"/>
    <property type="match status" value="2"/>
</dbReference>
<dbReference type="Gene3D" id="2.170.16.10">
    <property type="entry name" value="Hedgehog/Intein (Hint) domain"/>
    <property type="match status" value="1"/>
</dbReference>
<evidence type="ECO:0000256" key="1">
    <source>
        <dbReference type="ARBA" id="ARBA00022705"/>
    </source>
</evidence>
<dbReference type="Gene3D" id="3.30.420.10">
    <property type="entry name" value="Ribonuclease H-like superfamily/Ribonuclease H"/>
    <property type="match status" value="1"/>
</dbReference>
<dbReference type="Pfam" id="PF01612">
    <property type="entry name" value="DNA_pol_A_exo1"/>
    <property type="match status" value="1"/>
</dbReference>
<evidence type="ECO:0000313" key="4">
    <source>
        <dbReference type="EMBL" id="ABG21639.1"/>
    </source>
</evidence>
<dbReference type="GO" id="GO:0006261">
    <property type="term" value="P:DNA-templated DNA replication"/>
    <property type="evidence" value="ECO:0007669"/>
    <property type="project" value="InterPro"/>
</dbReference>
<dbReference type="EMBL" id="DQ535032">
    <property type="protein sequence ID" value="ABG21639.1"/>
    <property type="molecule type" value="Genomic_DNA"/>
</dbReference>
<keyword evidence="1" id="KW-0235">DNA replication</keyword>
<dbReference type="MEROPS" id="N11.001"/>
<keyword evidence="2" id="KW-1194">Viral DNA replication</keyword>
<dbReference type="InterPro" id="IPR036844">
    <property type="entry name" value="Hint_dom_sf"/>
</dbReference>
<dbReference type="InterPro" id="IPR036397">
    <property type="entry name" value="RNaseH_sf"/>
</dbReference>
<dbReference type="PROSITE" id="PS50818">
    <property type="entry name" value="INTEIN_C_TER"/>
    <property type="match status" value="1"/>
</dbReference>
<proteinExistence type="predicted"/>
<dbReference type="OrthoDB" id="14842at10239"/>
<reference evidence="4 5" key="1">
    <citation type="journal article" date="2007" name="Virology">
        <title>KSY1, a lactococcal phage with a T7-like transcription.</title>
        <authorList>
            <person name="Chopin A."/>
            <person name="Deveau H."/>
            <person name="Ehrlich S.D."/>
            <person name="Moineau S."/>
            <person name="Chopin M.C."/>
        </authorList>
    </citation>
    <scope>NUCLEOTIDE SEQUENCE</scope>
</reference>
<organism evidence="4 5">
    <name type="scientific">Lactococcus phage KSY1</name>
    <dbReference type="NCBI Taxonomy" id="2913972"/>
    <lineage>
        <taxon>Viruses</taxon>
        <taxon>Duplodnaviria</taxon>
        <taxon>Heunggongvirae</taxon>
        <taxon>Uroviricota</taxon>
        <taxon>Caudoviricetes</taxon>
        <taxon>Chopinvirus</taxon>
        <taxon>Chopinvirus KSY1</taxon>
    </lineage>
</organism>
<dbReference type="SUPFAM" id="SSF53098">
    <property type="entry name" value="Ribonuclease H-like"/>
    <property type="match status" value="1"/>
</dbReference>
<gene>
    <name evidence="4" type="ORF">KSY1p096</name>
</gene>
<dbReference type="SUPFAM" id="SSF51294">
    <property type="entry name" value="Hedgehog/intein (Hint) domain"/>
    <property type="match status" value="1"/>
</dbReference>
<protein>
    <submittedName>
        <fullName evidence="4">Gp096</fullName>
    </submittedName>
</protein>
<evidence type="ECO:0000256" key="2">
    <source>
        <dbReference type="ARBA" id="ARBA00023109"/>
    </source>
</evidence>
<feature type="domain" description="DNA-directed DNA polymerase family A palm" evidence="3">
    <location>
        <begin position="333"/>
        <end position="850"/>
    </location>
</feature>
<dbReference type="GeneID" id="5601995"/>
<dbReference type="GO" id="GO:0006302">
    <property type="term" value="P:double-strand break repair"/>
    <property type="evidence" value="ECO:0007669"/>
    <property type="project" value="TreeGrafter"/>
</dbReference>
<dbReference type="Proteomes" id="UP000000714">
    <property type="component" value="Segment"/>
</dbReference>